<evidence type="ECO:0000256" key="1">
    <source>
        <dbReference type="SAM" id="MobiDB-lite"/>
    </source>
</evidence>
<organism evidence="2 3">
    <name type="scientific">Pseudozyma flocculosa</name>
    <dbReference type="NCBI Taxonomy" id="84751"/>
    <lineage>
        <taxon>Eukaryota</taxon>
        <taxon>Fungi</taxon>
        <taxon>Dikarya</taxon>
        <taxon>Basidiomycota</taxon>
        <taxon>Ustilaginomycotina</taxon>
        <taxon>Ustilaginomycetes</taxon>
        <taxon>Ustilaginales</taxon>
        <taxon>Ustilaginaceae</taxon>
        <taxon>Pseudozyma</taxon>
    </lineage>
</organism>
<name>A0A5C3F1W6_9BASI</name>
<proteinExistence type="predicted"/>
<sequence length="244" mass="26888">MTLTEPPTSNLSSSLTVGRVFGDQRGARREGEREWSVDQRQLSEPPASECARGATTVRVRPSVRRTKDGRRHRFISRLGTRRRLRVDGYMNGRTGLAAIQPPSDVRRGTMERQCVATLAPRTSVRLVVRTGTGRARPDDTYRRARTMARGTDRVPKPRRILAEPRHRGTAVPYCSIEHPDFAVVAGSRKGCAAAQVPKTRLNPTDEVDAIEVGTGASRGQGILPSPRRGVIWSLLDESDEGLSS</sequence>
<dbReference type="Proteomes" id="UP000323386">
    <property type="component" value="Unassembled WGS sequence"/>
</dbReference>
<feature type="region of interest" description="Disordered" evidence="1">
    <location>
        <begin position="1"/>
        <end position="48"/>
    </location>
</feature>
<dbReference type="AlphaFoldDB" id="A0A5C3F1W6"/>
<accession>A0A5C3F1W6</accession>
<reference evidence="2 3" key="1">
    <citation type="submission" date="2018-03" db="EMBL/GenBank/DDBJ databases">
        <authorList>
            <person name="Guldener U."/>
        </authorList>
    </citation>
    <scope>NUCLEOTIDE SEQUENCE [LARGE SCALE GENOMIC DNA]</scope>
    <source>
        <strain evidence="2 3">DAOM196992</strain>
    </source>
</reference>
<keyword evidence="3" id="KW-1185">Reference proteome</keyword>
<dbReference type="EMBL" id="OOIP01000010">
    <property type="protein sequence ID" value="SPO38513.1"/>
    <property type="molecule type" value="Genomic_DNA"/>
</dbReference>
<feature type="compositionally biased region" description="Polar residues" evidence="1">
    <location>
        <begin position="1"/>
        <end position="16"/>
    </location>
</feature>
<feature type="compositionally biased region" description="Basic and acidic residues" evidence="1">
    <location>
        <begin position="25"/>
        <end position="37"/>
    </location>
</feature>
<evidence type="ECO:0000313" key="2">
    <source>
        <dbReference type="EMBL" id="SPO38513.1"/>
    </source>
</evidence>
<gene>
    <name evidence="2" type="ORF">PSFLO_03991</name>
</gene>
<protein>
    <submittedName>
        <fullName evidence="2">Uncharacterized protein</fullName>
    </submittedName>
</protein>
<evidence type="ECO:0000313" key="3">
    <source>
        <dbReference type="Proteomes" id="UP000323386"/>
    </source>
</evidence>